<sequence>MSTLNNYTTRQAASIGLQPGNLIGETHYITESQITPPIKQRIRSKKLLSTNISRCQCCCPPIASSLCRSCLCPCWAYLLIGLLLTLLLAALAVELGFLAREKIINRSIRCTDVLNVTLYLNETGGSTIQPSSTSKSIPECPPTGEIVSSGTSMWASFTYIFFIINLIIYLIKN</sequence>
<evidence type="ECO:0000313" key="3">
    <source>
        <dbReference type="EMBL" id="CAF0808737.1"/>
    </source>
</evidence>
<dbReference type="OrthoDB" id="10031589at2759"/>
<dbReference type="AlphaFoldDB" id="A0A813RH96"/>
<comment type="caution">
    <text evidence="2">The sequence shown here is derived from an EMBL/GenBank/DDBJ whole genome shotgun (WGS) entry which is preliminary data.</text>
</comment>
<gene>
    <name evidence="2" type="ORF">BJG266_LOCUS4289</name>
    <name evidence="3" type="ORF">IZO911_LOCUS7341</name>
    <name evidence="5" type="ORF">KXQ929_LOCUS762</name>
    <name evidence="4" type="ORF">QVE165_LOCUS10707</name>
</gene>
<accession>A0A813RH96</accession>
<reference evidence="2" key="1">
    <citation type="submission" date="2021-02" db="EMBL/GenBank/DDBJ databases">
        <authorList>
            <person name="Nowell W R."/>
        </authorList>
    </citation>
    <scope>NUCLEOTIDE SEQUENCE</scope>
</reference>
<keyword evidence="1" id="KW-1133">Transmembrane helix</keyword>
<evidence type="ECO:0000313" key="4">
    <source>
        <dbReference type="EMBL" id="CAF0923955.1"/>
    </source>
</evidence>
<dbReference type="EMBL" id="CAJOBB010000019">
    <property type="protein sequence ID" value="CAF3513810.1"/>
    <property type="molecule type" value="Genomic_DNA"/>
</dbReference>
<evidence type="ECO:0000313" key="2">
    <source>
        <dbReference type="EMBL" id="CAF0783941.1"/>
    </source>
</evidence>
<evidence type="ECO:0000313" key="5">
    <source>
        <dbReference type="EMBL" id="CAF3513810.1"/>
    </source>
</evidence>
<dbReference type="EMBL" id="CAJNOM010000050">
    <property type="protein sequence ID" value="CAF0923955.1"/>
    <property type="molecule type" value="Genomic_DNA"/>
</dbReference>
<dbReference type="EMBL" id="CAJNOI010000010">
    <property type="protein sequence ID" value="CAF0783941.1"/>
    <property type="molecule type" value="Genomic_DNA"/>
</dbReference>
<keyword evidence="1" id="KW-0812">Transmembrane</keyword>
<feature type="transmembrane region" description="Helical" evidence="1">
    <location>
        <begin position="153"/>
        <end position="171"/>
    </location>
</feature>
<evidence type="ECO:0000313" key="6">
    <source>
        <dbReference type="Proteomes" id="UP000663832"/>
    </source>
</evidence>
<evidence type="ECO:0000313" key="7">
    <source>
        <dbReference type="Proteomes" id="UP000663877"/>
    </source>
</evidence>
<keyword evidence="1" id="KW-0472">Membrane</keyword>
<evidence type="ECO:0000256" key="1">
    <source>
        <dbReference type="SAM" id="Phobius"/>
    </source>
</evidence>
<proteinExistence type="predicted"/>
<protein>
    <submittedName>
        <fullName evidence="2">Uncharacterized protein</fullName>
    </submittedName>
</protein>
<dbReference type="Proteomes" id="UP000663868">
    <property type="component" value="Unassembled WGS sequence"/>
</dbReference>
<keyword evidence="6" id="KW-1185">Reference proteome</keyword>
<dbReference type="Proteomes" id="UP000663832">
    <property type="component" value="Unassembled WGS sequence"/>
</dbReference>
<feature type="transmembrane region" description="Helical" evidence="1">
    <location>
        <begin position="75"/>
        <end position="99"/>
    </location>
</feature>
<dbReference type="EMBL" id="CAJNOE010000047">
    <property type="protein sequence ID" value="CAF0808737.1"/>
    <property type="molecule type" value="Genomic_DNA"/>
</dbReference>
<name>A0A813RH96_9BILA</name>
<dbReference type="Proteomes" id="UP000663877">
    <property type="component" value="Unassembled WGS sequence"/>
</dbReference>
<dbReference type="Proteomes" id="UP000663860">
    <property type="component" value="Unassembled WGS sequence"/>
</dbReference>
<organism evidence="2 7">
    <name type="scientific">Adineta steineri</name>
    <dbReference type="NCBI Taxonomy" id="433720"/>
    <lineage>
        <taxon>Eukaryota</taxon>
        <taxon>Metazoa</taxon>
        <taxon>Spiralia</taxon>
        <taxon>Gnathifera</taxon>
        <taxon>Rotifera</taxon>
        <taxon>Eurotatoria</taxon>
        <taxon>Bdelloidea</taxon>
        <taxon>Adinetida</taxon>
        <taxon>Adinetidae</taxon>
        <taxon>Adineta</taxon>
    </lineage>
</organism>